<dbReference type="PANTHER" id="PTHR23501">
    <property type="entry name" value="MAJOR FACILITATOR SUPERFAMILY"/>
    <property type="match status" value="1"/>
</dbReference>
<keyword evidence="4 6" id="KW-0472">Membrane</keyword>
<feature type="transmembrane region" description="Helical" evidence="6">
    <location>
        <begin position="244"/>
        <end position="265"/>
    </location>
</feature>
<name>A0ABQ0MAT9_MYCCL</name>
<evidence type="ECO:0000256" key="3">
    <source>
        <dbReference type="ARBA" id="ARBA00022989"/>
    </source>
</evidence>
<dbReference type="PROSITE" id="PS50850">
    <property type="entry name" value="MFS"/>
    <property type="match status" value="1"/>
</dbReference>
<feature type="transmembrane region" description="Helical" evidence="6">
    <location>
        <begin position="378"/>
        <end position="397"/>
    </location>
</feature>
<dbReference type="Pfam" id="PF07690">
    <property type="entry name" value="MFS_1"/>
    <property type="match status" value="1"/>
</dbReference>
<dbReference type="InterPro" id="IPR020846">
    <property type="entry name" value="MFS_dom"/>
</dbReference>
<reference evidence="8" key="1">
    <citation type="submission" date="2014-09" db="EMBL/GenBank/DDBJ databases">
        <title>Genome sequence of the luminous mushroom Mycena chlorophos for searching fungal bioluminescence genes.</title>
        <authorList>
            <person name="Tanaka Y."/>
            <person name="Kasuga D."/>
            <person name="Oba Y."/>
            <person name="Hase S."/>
            <person name="Sato K."/>
            <person name="Oba Y."/>
            <person name="Sakakibara Y."/>
        </authorList>
    </citation>
    <scope>NUCLEOTIDE SEQUENCE</scope>
</reference>
<dbReference type="Proteomes" id="UP000815677">
    <property type="component" value="Unassembled WGS sequence"/>
</dbReference>
<evidence type="ECO:0000256" key="5">
    <source>
        <dbReference type="SAM" id="MobiDB-lite"/>
    </source>
</evidence>
<feature type="transmembrane region" description="Helical" evidence="6">
    <location>
        <begin position="315"/>
        <end position="335"/>
    </location>
</feature>
<feature type="domain" description="Major facilitator superfamily (MFS) profile" evidence="7">
    <location>
        <begin position="35"/>
        <end position="493"/>
    </location>
</feature>
<dbReference type="Gene3D" id="1.20.1250.20">
    <property type="entry name" value="MFS general substrate transporter like domains"/>
    <property type="match status" value="1"/>
</dbReference>
<dbReference type="PANTHER" id="PTHR23501:SF198">
    <property type="entry name" value="AZOLE RESISTANCE PROTEIN 1-RELATED"/>
    <property type="match status" value="1"/>
</dbReference>
<evidence type="ECO:0000256" key="1">
    <source>
        <dbReference type="ARBA" id="ARBA00004141"/>
    </source>
</evidence>
<feature type="transmembrane region" description="Helical" evidence="6">
    <location>
        <begin position="171"/>
        <end position="192"/>
    </location>
</feature>
<feature type="transmembrane region" description="Helical" evidence="6">
    <location>
        <begin position="32"/>
        <end position="56"/>
    </location>
</feature>
<evidence type="ECO:0000256" key="2">
    <source>
        <dbReference type="ARBA" id="ARBA00022692"/>
    </source>
</evidence>
<dbReference type="SUPFAM" id="SSF103473">
    <property type="entry name" value="MFS general substrate transporter"/>
    <property type="match status" value="1"/>
</dbReference>
<evidence type="ECO:0000259" key="7">
    <source>
        <dbReference type="PROSITE" id="PS50850"/>
    </source>
</evidence>
<organism evidence="8 9">
    <name type="scientific">Mycena chlorophos</name>
    <name type="common">Agaric fungus</name>
    <name type="synonym">Agaricus chlorophos</name>
    <dbReference type="NCBI Taxonomy" id="658473"/>
    <lineage>
        <taxon>Eukaryota</taxon>
        <taxon>Fungi</taxon>
        <taxon>Dikarya</taxon>
        <taxon>Basidiomycota</taxon>
        <taxon>Agaricomycotina</taxon>
        <taxon>Agaricomycetes</taxon>
        <taxon>Agaricomycetidae</taxon>
        <taxon>Agaricales</taxon>
        <taxon>Marasmiineae</taxon>
        <taxon>Mycenaceae</taxon>
        <taxon>Mycena</taxon>
    </lineage>
</organism>
<feature type="transmembrane region" description="Helical" evidence="6">
    <location>
        <begin position="469"/>
        <end position="488"/>
    </location>
</feature>
<evidence type="ECO:0000256" key="6">
    <source>
        <dbReference type="SAM" id="Phobius"/>
    </source>
</evidence>
<sequence length="528" mass="56382">MSQTSLSESKTPQPSPPATYDAEAYILTGRRLLVVFPAMLLSILLIALDQTILATALPRIASTILATALPRIASDFGAFSLQGWVSSSFVLAQTVFVPFFGQNIRLFPAKWILVYGIVTFEVGSLVCGVAHGANQLIAGRAVSGMGAAAIYVATIQILAQATRLEDRPRMFAALGSVFAVSSIVGPLVGGAFTQKVSWRWCFYVNLPIGGVSLLAVLLLLKAAPPMGVDPDVAKNPWAAALRRIDWIGAVLIAGTVTTLMLSLQWGGNTKPWGDKDVIICFVFAGVLAVVFVLWQRRKGDTALIPPAIFHSVSMYAIIFYCMLTRFSLLIFSYYIPIFYQADRNYSALRSGVDLLPFSMGGVFSIIGSAQITSRTGYYWMWLVISPLFLALGSGLLYTVSASTSSGTIIGFQILAGIGTGLSMQSTLLAIQAEFRGPAHASPTAIHTAGELPVEVVGEVVRAYNAALKVVFILGVPIAGLGLGASVWIRNINIKPVPVGKDAEAKVAGEEKEETDTVVVSPTVEEVQK</sequence>
<comment type="subcellular location">
    <subcellularLocation>
        <location evidence="1">Membrane</location>
        <topology evidence="1">Multi-pass membrane protein</topology>
    </subcellularLocation>
</comment>
<proteinExistence type="predicted"/>
<feature type="transmembrane region" description="Helical" evidence="6">
    <location>
        <begin position="137"/>
        <end position="159"/>
    </location>
</feature>
<protein>
    <submittedName>
        <fullName evidence="8">Major facilitator superfamily protein</fullName>
    </submittedName>
</protein>
<feature type="transmembrane region" description="Helical" evidence="6">
    <location>
        <begin position="347"/>
        <end position="366"/>
    </location>
</feature>
<keyword evidence="9" id="KW-1185">Reference proteome</keyword>
<evidence type="ECO:0000313" key="8">
    <source>
        <dbReference type="EMBL" id="GAT60406.1"/>
    </source>
</evidence>
<gene>
    <name evidence="8" type="ORF">MCHLO_16543</name>
</gene>
<dbReference type="Gene3D" id="1.20.1720.10">
    <property type="entry name" value="Multidrug resistance protein D"/>
    <property type="match status" value="1"/>
</dbReference>
<feature type="transmembrane region" description="Helical" evidence="6">
    <location>
        <begin position="204"/>
        <end position="223"/>
    </location>
</feature>
<feature type="region of interest" description="Disordered" evidence="5">
    <location>
        <begin position="504"/>
        <end position="528"/>
    </location>
</feature>
<dbReference type="InterPro" id="IPR011701">
    <property type="entry name" value="MFS"/>
</dbReference>
<accession>A0ABQ0MAT9</accession>
<dbReference type="EMBL" id="DF849943">
    <property type="protein sequence ID" value="GAT60406.1"/>
    <property type="molecule type" value="Genomic_DNA"/>
</dbReference>
<evidence type="ECO:0000313" key="9">
    <source>
        <dbReference type="Proteomes" id="UP000815677"/>
    </source>
</evidence>
<feature type="transmembrane region" description="Helical" evidence="6">
    <location>
        <begin position="76"/>
        <end position="100"/>
    </location>
</feature>
<feature type="transmembrane region" description="Helical" evidence="6">
    <location>
        <begin position="409"/>
        <end position="430"/>
    </location>
</feature>
<feature type="transmembrane region" description="Helical" evidence="6">
    <location>
        <begin position="277"/>
        <end position="294"/>
    </location>
</feature>
<keyword evidence="3 6" id="KW-1133">Transmembrane helix</keyword>
<keyword evidence="2 6" id="KW-0812">Transmembrane</keyword>
<feature type="transmembrane region" description="Helical" evidence="6">
    <location>
        <begin position="112"/>
        <end position="131"/>
    </location>
</feature>
<dbReference type="InterPro" id="IPR036259">
    <property type="entry name" value="MFS_trans_sf"/>
</dbReference>
<evidence type="ECO:0000256" key="4">
    <source>
        <dbReference type="ARBA" id="ARBA00023136"/>
    </source>
</evidence>